<protein>
    <submittedName>
        <fullName evidence="3">Thioesterase</fullName>
    </submittedName>
</protein>
<evidence type="ECO:0000256" key="2">
    <source>
        <dbReference type="ARBA" id="ARBA00022801"/>
    </source>
</evidence>
<dbReference type="PATRIC" id="fig|269796.9.peg.1115"/>
<dbReference type="EMBL" id="CP000230">
    <property type="protein sequence ID" value="ABC21859.1"/>
    <property type="molecule type" value="Genomic_DNA"/>
</dbReference>
<dbReference type="eggNOG" id="COG0824">
    <property type="taxonomic scope" value="Bacteria"/>
</dbReference>
<dbReference type="STRING" id="269796.Rru_A1058"/>
<dbReference type="KEGG" id="rru:Rru_A1058"/>
<evidence type="ECO:0000313" key="4">
    <source>
        <dbReference type="Proteomes" id="UP000001929"/>
    </source>
</evidence>
<dbReference type="AlphaFoldDB" id="Q2RVI6"/>
<comment type="similarity">
    <text evidence="1">Belongs to the 4-hydroxybenzoyl-CoA thioesterase family.</text>
</comment>
<dbReference type="InterPro" id="IPR050563">
    <property type="entry name" value="4-hydroxybenzoyl-CoA_TE"/>
</dbReference>
<dbReference type="PhylomeDB" id="Q2RVI6"/>
<dbReference type="PANTHER" id="PTHR31793">
    <property type="entry name" value="4-HYDROXYBENZOYL-COA THIOESTERASE FAMILY MEMBER"/>
    <property type="match status" value="1"/>
</dbReference>
<dbReference type="PANTHER" id="PTHR31793:SF27">
    <property type="entry name" value="NOVEL THIOESTERASE SUPERFAMILY DOMAIN AND SAPOSIN A-TYPE DOMAIN CONTAINING PROTEIN (0610012H03RIK)"/>
    <property type="match status" value="1"/>
</dbReference>
<dbReference type="CDD" id="cd00586">
    <property type="entry name" value="4HBT"/>
    <property type="match status" value="1"/>
</dbReference>
<organism evidence="3 4">
    <name type="scientific">Rhodospirillum rubrum (strain ATCC 11170 / ATH 1.1.1 / DSM 467 / LMG 4362 / NCIMB 8255 / S1)</name>
    <dbReference type="NCBI Taxonomy" id="269796"/>
    <lineage>
        <taxon>Bacteria</taxon>
        <taxon>Pseudomonadati</taxon>
        <taxon>Pseudomonadota</taxon>
        <taxon>Alphaproteobacteria</taxon>
        <taxon>Rhodospirillales</taxon>
        <taxon>Rhodospirillaceae</taxon>
        <taxon>Rhodospirillum</taxon>
    </lineage>
</organism>
<name>Q2RVI6_RHORT</name>
<dbReference type="Pfam" id="PF13279">
    <property type="entry name" value="4HBT_2"/>
    <property type="match status" value="1"/>
</dbReference>
<keyword evidence="4" id="KW-1185">Reference proteome</keyword>
<dbReference type="RefSeq" id="WP_011388813.1">
    <property type="nucleotide sequence ID" value="NC_007643.1"/>
</dbReference>
<dbReference type="GO" id="GO:0047617">
    <property type="term" value="F:fatty acyl-CoA hydrolase activity"/>
    <property type="evidence" value="ECO:0007669"/>
    <property type="project" value="TreeGrafter"/>
</dbReference>
<evidence type="ECO:0000313" key="3">
    <source>
        <dbReference type="EMBL" id="ABC21859.1"/>
    </source>
</evidence>
<sequence>MPKQSIDRREAYPFFLPIQMRWGDLDPFHHVNNVTYYRYFELIVVTFLAERAGLDLLDSPLRTFAAETRCLFTKALDFGRSGPAGSFLDGGFCVDHLGRTSVTYGLALFAPDDNEAAAQGHWTHVFVDRDTARPVPIPEAVRAVFAETRRR</sequence>
<dbReference type="EnsemblBacteria" id="ABC21859">
    <property type="protein sequence ID" value="ABC21859"/>
    <property type="gene ID" value="Rru_A1058"/>
</dbReference>
<dbReference type="Proteomes" id="UP000001929">
    <property type="component" value="Chromosome"/>
</dbReference>
<dbReference type="HOGENOM" id="CLU_101141_0_1_5"/>
<dbReference type="SUPFAM" id="SSF54637">
    <property type="entry name" value="Thioesterase/thiol ester dehydrase-isomerase"/>
    <property type="match status" value="1"/>
</dbReference>
<accession>Q2RVI6</accession>
<dbReference type="Gene3D" id="3.10.129.10">
    <property type="entry name" value="Hotdog Thioesterase"/>
    <property type="match status" value="1"/>
</dbReference>
<keyword evidence="2" id="KW-0378">Hydrolase</keyword>
<evidence type="ECO:0000256" key="1">
    <source>
        <dbReference type="ARBA" id="ARBA00005953"/>
    </source>
</evidence>
<reference evidence="3 4" key="1">
    <citation type="journal article" date="2011" name="Stand. Genomic Sci.">
        <title>Complete genome sequence of Rhodospirillum rubrum type strain (S1).</title>
        <authorList>
            <person name="Munk A.C."/>
            <person name="Copeland A."/>
            <person name="Lucas S."/>
            <person name="Lapidus A."/>
            <person name="Del Rio T.G."/>
            <person name="Barry K."/>
            <person name="Detter J.C."/>
            <person name="Hammon N."/>
            <person name="Israni S."/>
            <person name="Pitluck S."/>
            <person name="Brettin T."/>
            <person name="Bruce D."/>
            <person name="Han C."/>
            <person name="Tapia R."/>
            <person name="Gilna P."/>
            <person name="Schmutz J."/>
            <person name="Larimer F."/>
            <person name="Land M."/>
            <person name="Kyrpides N.C."/>
            <person name="Mavromatis K."/>
            <person name="Richardson P."/>
            <person name="Rohde M."/>
            <person name="Goker M."/>
            <person name="Klenk H.P."/>
            <person name="Zhang Y."/>
            <person name="Roberts G.P."/>
            <person name="Reslewic S."/>
            <person name="Schwartz D.C."/>
        </authorList>
    </citation>
    <scope>NUCLEOTIDE SEQUENCE [LARGE SCALE GENOMIC DNA]</scope>
    <source>
        <strain evidence="4">ATCC 11170 / ATH 1.1.1 / DSM 467 / LMG 4362 / NCIMB 8255 / S1</strain>
    </source>
</reference>
<gene>
    <name evidence="3" type="ordered locus">Rru_A1058</name>
</gene>
<dbReference type="InterPro" id="IPR029069">
    <property type="entry name" value="HotDog_dom_sf"/>
</dbReference>
<proteinExistence type="inferred from homology"/>